<sequence length="146" mass="16558">MNQPNRVAFGKMCILLCKLACLSYRTPTLKYLMLIAHKVWSKSNVENMLQNKKGVRTLDIQIILEYNDFIIELCLFLQKYDIFCKSKKFSKLSQLTVLSKRVLACEAGYGPPSMTTPGYGADFNLTTSSLPLVLDFSCIKCGRELL</sequence>
<dbReference type="Proteomes" id="UP001162164">
    <property type="component" value="Unassembled WGS sequence"/>
</dbReference>
<keyword evidence="3" id="KW-1185">Reference proteome</keyword>
<evidence type="ECO:0000313" key="2">
    <source>
        <dbReference type="EMBL" id="KAJ8980187.1"/>
    </source>
</evidence>
<proteinExistence type="predicted"/>
<feature type="chain" id="PRO_5045396793" evidence="1">
    <location>
        <begin position="24"/>
        <end position="146"/>
    </location>
</feature>
<reference evidence="2" key="1">
    <citation type="journal article" date="2023" name="Insect Mol. Biol.">
        <title>Genome sequencing provides insights into the evolution of gene families encoding plant cell wall-degrading enzymes in longhorned beetles.</title>
        <authorList>
            <person name="Shin N.R."/>
            <person name="Okamura Y."/>
            <person name="Kirsch R."/>
            <person name="Pauchet Y."/>
        </authorList>
    </citation>
    <scope>NUCLEOTIDE SEQUENCE</scope>
    <source>
        <strain evidence="2">MMC_N1</strain>
    </source>
</reference>
<dbReference type="EMBL" id="JAPWTJ010000281">
    <property type="protein sequence ID" value="KAJ8980187.1"/>
    <property type="molecule type" value="Genomic_DNA"/>
</dbReference>
<organism evidence="2 3">
    <name type="scientific">Molorchus minor</name>
    <dbReference type="NCBI Taxonomy" id="1323400"/>
    <lineage>
        <taxon>Eukaryota</taxon>
        <taxon>Metazoa</taxon>
        <taxon>Ecdysozoa</taxon>
        <taxon>Arthropoda</taxon>
        <taxon>Hexapoda</taxon>
        <taxon>Insecta</taxon>
        <taxon>Pterygota</taxon>
        <taxon>Neoptera</taxon>
        <taxon>Endopterygota</taxon>
        <taxon>Coleoptera</taxon>
        <taxon>Polyphaga</taxon>
        <taxon>Cucujiformia</taxon>
        <taxon>Chrysomeloidea</taxon>
        <taxon>Cerambycidae</taxon>
        <taxon>Lamiinae</taxon>
        <taxon>Monochamini</taxon>
        <taxon>Molorchus</taxon>
    </lineage>
</organism>
<evidence type="ECO:0000313" key="3">
    <source>
        <dbReference type="Proteomes" id="UP001162164"/>
    </source>
</evidence>
<protein>
    <submittedName>
        <fullName evidence="2">Uncharacterized protein</fullName>
    </submittedName>
</protein>
<evidence type="ECO:0000256" key="1">
    <source>
        <dbReference type="SAM" id="SignalP"/>
    </source>
</evidence>
<gene>
    <name evidence="2" type="ORF">NQ317_011432</name>
</gene>
<name>A0ABQ9JQJ6_9CUCU</name>
<comment type="caution">
    <text evidence="2">The sequence shown here is derived from an EMBL/GenBank/DDBJ whole genome shotgun (WGS) entry which is preliminary data.</text>
</comment>
<keyword evidence="1" id="KW-0732">Signal</keyword>
<feature type="signal peptide" evidence="1">
    <location>
        <begin position="1"/>
        <end position="23"/>
    </location>
</feature>
<accession>A0ABQ9JQJ6</accession>